<keyword evidence="2" id="KW-1185">Reference proteome</keyword>
<evidence type="ECO:0000313" key="1">
    <source>
        <dbReference type="EMBL" id="TGD59118.1"/>
    </source>
</evidence>
<dbReference type="Proteomes" id="UP000297407">
    <property type="component" value="Unassembled WGS sequence"/>
</dbReference>
<dbReference type="RefSeq" id="WP_135525428.1">
    <property type="nucleotide sequence ID" value="NZ_SRLH01000002.1"/>
</dbReference>
<accession>A0A4Z0LBA9</accession>
<sequence>MNYTIKERSWKKIILTQGEKELGSLDYIGWSSAKCEINLHNGEKFSIDPKSFWKSSFELKQNGKTLLEYAMNFGGTFAFKSSVNDPDVAFTMKSKGFWGKSYVILDKKGDQMAQIMLGYSWKTFKSQYDIQTVPAFDALPLRDVLVLSMVHGIRYFTAMAAAAV</sequence>
<dbReference type="AlphaFoldDB" id="A0A4Z0LBA9"/>
<gene>
    <name evidence="1" type="ORF">E4635_04505</name>
</gene>
<comment type="caution">
    <text evidence="1">The sequence shown here is derived from an EMBL/GenBank/DDBJ whole genome shotgun (WGS) entry which is preliminary data.</text>
</comment>
<reference evidence="1 2" key="1">
    <citation type="submission" date="2019-04" db="EMBL/GenBank/DDBJ databases">
        <title>Flavobacterium sp. strain DS2-A Genome sequencing and assembly.</title>
        <authorList>
            <person name="Kim I."/>
        </authorList>
    </citation>
    <scope>NUCLEOTIDE SEQUENCE [LARGE SCALE GENOMIC DNA]</scope>
    <source>
        <strain evidence="1 2">DS2-A</strain>
    </source>
</reference>
<proteinExistence type="predicted"/>
<evidence type="ECO:0000313" key="2">
    <source>
        <dbReference type="Proteomes" id="UP000297407"/>
    </source>
</evidence>
<name>A0A4Z0LBA9_9FLAO</name>
<protein>
    <submittedName>
        <fullName evidence="1">Uncharacterized protein</fullName>
    </submittedName>
</protein>
<dbReference type="EMBL" id="SRLH01000002">
    <property type="protein sequence ID" value="TGD59118.1"/>
    <property type="molecule type" value="Genomic_DNA"/>
</dbReference>
<dbReference type="OrthoDB" id="948713at2"/>
<organism evidence="1 2">
    <name type="scientific">Flavobacterium humi</name>
    <dbReference type="NCBI Taxonomy" id="2562683"/>
    <lineage>
        <taxon>Bacteria</taxon>
        <taxon>Pseudomonadati</taxon>
        <taxon>Bacteroidota</taxon>
        <taxon>Flavobacteriia</taxon>
        <taxon>Flavobacteriales</taxon>
        <taxon>Flavobacteriaceae</taxon>
        <taxon>Flavobacterium</taxon>
    </lineage>
</organism>